<feature type="signal peptide" evidence="2">
    <location>
        <begin position="1"/>
        <end position="22"/>
    </location>
</feature>
<sequence length="108" mass="11649">MWQSFSLPVLVLLAARLAPALALDDVATTTTALAQKQFVLAQGCAGITLARRYFSSAVSLSAKLLPRWARSPGGIEVRLSTPLARPAQRRKNDDGESRAPPWPPLVAR</sequence>
<name>K0RTX1_THAOC</name>
<reference evidence="3 4" key="1">
    <citation type="journal article" date="2012" name="Genome Biol.">
        <title>Genome and low-iron response of an oceanic diatom adapted to chronic iron limitation.</title>
        <authorList>
            <person name="Lommer M."/>
            <person name="Specht M."/>
            <person name="Roy A.S."/>
            <person name="Kraemer L."/>
            <person name="Andreson R."/>
            <person name="Gutowska M.A."/>
            <person name="Wolf J."/>
            <person name="Bergner S.V."/>
            <person name="Schilhabel M.B."/>
            <person name="Klostermeier U.C."/>
            <person name="Beiko R.G."/>
            <person name="Rosenstiel P."/>
            <person name="Hippler M."/>
            <person name="Laroche J."/>
        </authorList>
    </citation>
    <scope>NUCLEOTIDE SEQUENCE [LARGE SCALE GENOMIC DNA]</scope>
    <source>
        <strain evidence="3 4">CCMP1005</strain>
    </source>
</reference>
<feature type="chain" id="PRO_5003837317" evidence="2">
    <location>
        <begin position="23"/>
        <end position="108"/>
    </location>
</feature>
<evidence type="ECO:0000256" key="1">
    <source>
        <dbReference type="SAM" id="MobiDB-lite"/>
    </source>
</evidence>
<gene>
    <name evidence="3" type="ORF">THAOC_22690</name>
</gene>
<comment type="caution">
    <text evidence="3">The sequence shown here is derived from an EMBL/GenBank/DDBJ whole genome shotgun (WGS) entry which is preliminary data.</text>
</comment>
<protein>
    <submittedName>
        <fullName evidence="3">Uncharacterized protein</fullName>
    </submittedName>
</protein>
<dbReference type="Proteomes" id="UP000266841">
    <property type="component" value="Unassembled WGS sequence"/>
</dbReference>
<evidence type="ECO:0000256" key="2">
    <source>
        <dbReference type="SAM" id="SignalP"/>
    </source>
</evidence>
<keyword evidence="2" id="KW-0732">Signal</keyword>
<evidence type="ECO:0000313" key="3">
    <source>
        <dbReference type="EMBL" id="EJK57283.1"/>
    </source>
</evidence>
<dbReference type="AlphaFoldDB" id="K0RTX1"/>
<organism evidence="3 4">
    <name type="scientific">Thalassiosira oceanica</name>
    <name type="common">Marine diatom</name>
    <dbReference type="NCBI Taxonomy" id="159749"/>
    <lineage>
        <taxon>Eukaryota</taxon>
        <taxon>Sar</taxon>
        <taxon>Stramenopiles</taxon>
        <taxon>Ochrophyta</taxon>
        <taxon>Bacillariophyta</taxon>
        <taxon>Coscinodiscophyceae</taxon>
        <taxon>Thalassiosirophycidae</taxon>
        <taxon>Thalassiosirales</taxon>
        <taxon>Thalassiosiraceae</taxon>
        <taxon>Thalassiosira</taxon>
    </lineage>
</organism>
<keyword evidence="4" id="KW-1185">Reference proteome</keyword>
<proteinExistence type="predicted"/>
<dbReference type="EMBL" id="AGNL01028744">
    <property type="protein sequence ID" value="EJK57283.1"/>
    <property type="molecule type" value="Genomic_DNA"/>
</dbReference>
<accession>K0RTX1</accession>
<feature type="region of interest" description="Disordered" evidence="1">
    <location>
        <begin position="79"/>
        <end position="108"/>
    </location>
</feature>
<evidence type="ECO:0000313" key="4">
    <source>
        <dbReference type="Proteomes" id="UP000266841"/>
    </source>
</evidence>